<accession>A0A8H3FC04</accession>
<comment type="caution">
    <text evidence="9">The sequence shown here is derived from an EMBL/GenBank/DDBJ whole genome shotgun (WGS) entry which is preliminary data.</text>
</comment>
<dbReference type="GO" id="GO:0016020">
    <property type="term" value="C:membrane"/>
    <property type="evidence" value="ECO:0007669"/>
    <property type="project" value="UniProtKB-SubCell"/>
</dbReference>
<proteinExistence type="inferred from homology"/>
<comment type="similarity">
    <text evidence="2 7">Belongs to the DLT1 family.</text>
</comment>
<evidence type="ECO:0000256" key="8">
    <source>
        <dbReference type="SAM" id="MobiDB-lite"/>
    </source>
</evidence>
<gene>
    <name evidence="7" type="primary">DLT1</name>
    <name evidence="9" type="ORF">IMSHALPRED_005273</name>
</gene>
<dbReference type="EMBL" id="CAJPDT010000029">
    <property type="protein sequence ID" value="CAF9921871.1"/>
    <property type="molecule type" value="Genomic_DNA"/>
</dbReference>
<evidence type="ECO:0000256" key="5">
    <source>
        <dbReference type="ARBA" id="ARBA00022989"/>
    </source>
</evidence>
<evidence type="ECO:0000256" key="6">
    <source>
        <dbReference type="ARBA" id="ARBA00023136"/>
    </source>
</evidence>
<sequence length="444" mass="47913">MHLAHPHIPFFRIFYSTTFTALSLVLAALLLVTPGDHIYQSFNSGQIFHIFIVAGLYLLTFLTAVVIYAGRLYATRTALAGIPKEVNWGEERGRVGREIRNGLAASATVSYESHPRDLRDEKAARGVGKRARWGRTPRGRQSLDSAKGFEPAWGVIAHPGWSSPCSSDLPNLQFEPVVLELAHLIEAKAVSLAPSDPLSSYEPDVLINEAEVEAQIPDPVAVELLQRPASMGLRDYLAHLAAVGMLDLEPLASDFLARYEHARYAGEELEEGEFRVLMGFFAEILRGMRPLDASIVDEARAEMEQALSHESEVGDGAGGRDAESMHTTETVQRTPLPATYSASSSSFSSSSSSSSSAASGSQGTIHTAPSRPAATRHASSRSRRSATNRSVHQPSLSSLRRLRTETSGSGYSAGSRAGSVIRLKEAKGPLDLPYAIVTGSGEEM</sequence>
<evidence type="ECO:0000313" key="9">
    <source>
        <dbReference type="EMBL" id="CAF9921871.1"/>
    </source>
</evidence>
<keyword evidence="4 7" id="KW-0812">Transmembrane</keyword>
<keyword evidence="5 7" id="KW-1133">Transmembrane helix</keyword>
<comment type="subcellular location">
    <subcellularLocation>
        <location evidence="7">Membrane</location>
        <topology evidence="7">Multi-pass membrane protein</topology>
    </subcellularLocation>
</comment>
<evidence type="ECO:0000256" key="4">
    <source>
        <dbReference type="ARBA" id="ARBA00022692"/>
    </source>
</evidence>
<dbReference type="Proteomes" id="UP000664534">
    <property type="component" value="Unassembled WGS sequence"/>
</dbReference>
<feature type="transmembrane region" description="Helical" evidence="7">
    <location>
        <begin position="47"/>
        <end position="69"/>
    </location>
</feature>
<dbReference type="AlphaFoldDB" id="A0A8H3FC04"/>
<dbReference type="PANTHER" id="PTHR40021">
    <property type="entry name" value="DEFECT AT LOW TEMPERATURE PROTEIN 1"/>
    <property type="match status" value="1"/>
</dbReference>
<organism evidence="9 10">
    <name type="scientific">Imshaugia aleurites</name>
    <dbReference type="NCBI Taxonomy" id="172621"/>
    <lineage>
        <taxon>Eukaryota</taxon>
        <taxon>Fungi</taxon>
        <taxon>Dikarya</taxon>
        <taxon>Ascomycota</taxon>
        <taxon>Pezizomycotina</taxon>
        <taxon>Lecanoromycetes</taxon>
        <taxon>OSLEUM clade</taxon>
        <taxon>Lecanoromycetidae</taxon>
        <taxon>Lecanorales</taxon>
        <taxon>Lecanorineae</taxon>
        <taxon>Parmeliaceae</taxon>
        <taxon>Imshaugia</taxon>
    </lineage>
</organism>
<evidence type="ECO:0000256" key="1">
    <source>
        <dbReference type="ARBA" id="ARBA00002489"/>
    </source>
</evidence>
<reference evidence="9" key="1">
    <citation type="submission" date="2021-03" db="EMBL/GenBank/DDBJ databases">
        <authorList>
            <person name="Tagirdzhanova G."/>
        </authorList>
    </citation>
    <scope>NUCLEOTIDE SEQUENCE</scope>
</reference>
<evidence type="ECO:0000256" key="7">
    <source>
        <dbReference type="RuleBase" id="RU367100"/>
    </source>
</evidence>
<feature type="compositionally biased region" description="Basic and acidic residues" evidence="8">
    <location>
        <begin position="304"/>
        <end position="326"/>
    </location>
</feature>
<protein>
    <recommendedName>
        <fullName evidence="3 7">Defect at low temperature protein 1</fullName>
    </recommendedName>
</protein>
<keyword evidence="6 7" id="KW-0472">Membrane</keyword>
<feature type="transmembrane region" description="Helical" evidence="7">
    <location>
        <begin position="12"/>
        <end position="32"/>
    </location>
</feature>
<feature type="region of interest" description="Disordered" evidence="8">
    <location>
        <begin position="304"/>
        <end position="425"/>
    </location>
</feature>
<name>A0A8H3FC04_9LECA</name>
<feature type="compositionally biased region" description="Low complexity" evidence="8">
    <location>
        <begin position="341"/>
        <end position="377"/>
    </location>
</feature>
<evidence type="ECO:0000256" key="2">
    <source>
        <dbReference type="ARBA" id="ARBA00005550"/>
    </source>
</evidence>
<dbReference type="PANTHER" id="PTHR40021:SF1">
    <property type="entry name" value="DEFECT AT LOW TEMPERATURE PROTEIN 1"/>
    <property type="match status" value="1"/>
</dbReference>
<dbReference type="OrthoDB" id="4096362at2759"/>
<evidence type="ECO:0000256" key="3">
    <source>
        <dbReference type="ARBA" id="ARBA00021353"/>
    </source>
</evidence>
<evidence type="ECO:0000313" key="10">
    <source>
        <dbReference type="Proteomes" id="UP000664534"/>
    </source>
</evidence>
<keyword evidence="10" id="KW-1185">Reference proteome</keyword>
<comment type="function">
    <text evidence="1 7">Required for growth under high-pressure and low-temperature conditions.</text>
</comment>
<dbReference type="InterPro" id="IPR038869">
    <property type="entry name" value="DLT1"/>
</dbReference>
<feature type="compositionally biased region" description="Low complexity" evidence="8">
    <location>
        <begin position="407"/>
        <end position="419"/>
    </location>
</feature>